<dbReference type="Proteomes" id="UP000501387">
    <property type="component" value="Chromosome"/>
</dbReference>
<organism evidence="1 2">
    <name type="scientific">Leucobacter insecticola</name>
    <dbReference type="NCBI Taxonomy" id="2714934"/>
    <lineage>
        <taxon>Bacteria</taxon>
        <taxon>Bacillati</taxon>
        <taxon>Actinomycetota</taxon>
        <taxon>Actinomycetes</taxon>
        <taxon>Micrococcales</taxon>
        <taxon>Microbacteriaceae</taxon>
        <taxon>Leucobacter</taxon>
    </lineage>
</organism>
<accession>A0A6G8FFY4</accession>
<dbReference type="EMBL" id="CP049934">
    <property type="protein sequence ID" value="QIM15235.1"/>
    <property type="molecule type" value="Genomic_DNA"/>
</dbReference>
<dbReference type="AlphaFoldDB" id="A0A6G8FFY4"/>
<gene>
    <name evidence="1" type="ORF">G7067_00500</name>
</gene>
<dbReference type="RefSeq" id="WP_166321236.1">
    <property type="nucleotide sequence ID" value="NZ_CP049934.1"/>
</dbReference>
<sequence length="305" mass="34144">MPAPLTPIPQHLPEVFSAKDAARSKLHSRRLKQSDITRISFAVYQRADPETIAVSTRAAAEAISFTQQAERWREQQRALATALSPHLPRHHFFCIRSAAALWELPNFGNLDPALDIACFKPTRPLRRKGFNASNVSPGLATTVTLPRTSIRLTDPPTVWAMHAAHLPLEDLVALGDAVIRQKRIPGTDRLERLPLAYLSDLERVVRSGRRVGIDRLRRALPLLRVSSASVPESHLRLQLQQWELPPFQLDYDIYDTHGNLLGCSEFAFPEFKLVVEYEGTITGQRRNSGIVTSRSMGTTLGQVGR</sequence>
<protein>
    <submittedName>
        <fullName evidence="1">Uncharacterized protein</fullName>
    </submittedName>
</protein>
<evidence type="ECO:0000313" key="1">
    <source>
        <dbReference type="EMBL" id="QIM15235.1"/>
    </source>
</evidence>
<proteinExistence type="predicted"/>
<reference evidence="1 2" key="1">
    <citation type="submission" date="2020-03" db="EMBL/GenBank/DDBJ databases">
        <title>Leucobacter sp. nov., isolated from beetles.</title>
        <authorList>
            <person name="Hyun D.-W."/>
            <person name="Bae J.-W."/>
        </authorList>
    </citation>
    <scope>NUCLEOTIDE SEQUENCE [LARGE SCALE GENOMIC DNA]</scope>
    <source>
        <strain evidence="1 2">HDW9B</strain>
    </source>
</reference>
<dbReference type="KEGG" id="lins:G7067_00500"/>
<name>A0A6G8FFY4_9MICO</name>
<keyword evidence="2" id="KW-1185">Reference proteome</keyword>
<evidence type="ECO:0000313" key="2">
    <source>
        <dbReference type="Proteomes" id="UP000501387"/>
    </source>
</evidence>